<keyword evidence="1" id="KW-0496">Mitochondrion</keyword>
<evidence type="ECO:0000313" key="5">
    <source>
        <dbReference type="EMBL" id="RMY15428.1"/>
    </source>
</evidence>
<comment type="subunit">
    <text evidence="1">Homodimer.</text>
</comment>
<dbReference type="InterPro" id="IPR022450">
    <property type="entry name" value="TsaD"/>
</dbReference>
<evidence type="ECO:0000259" key="3">
    <source>
        <dbReference type="Pfam" id="PF00814"/>
    </source>
</evidence>
<dbReference type="PANTHER" id="PTHR11735">
    <property type="entry name" value="TRNA N6-ADENOSINE THREONYLCARBAMOYLTRANSFERASE"/>
    <property type="match status" value="1"/>
</dbReference>
<dbReference type="GO" id="GO:0072670">
    <property type="term" value="P:mitochondrial tRNA threonylcarbamoyladenosine modification"/>
    <property type="evidence" value="ECO:0007669"/>
    <property type="project" value="TreeGrafter"/>
</dbReference>
<evidence type="ECO:0000256" key="2">
    <source>
        <dbReference type="SAM" id="MobiDB-lite"/>
    </source>
</evidence>
<comment type="function">
    <text evidence="1">Required for the formation of a threonylcarbamoyl group on adenosine at position 37 (t(6)A37) in mitochondrial tRNAs that read codons beginning with adenine. Probably involved in the transfer of the threonylcarbamoyl moiety of threonylcarbamoyl-AMP (TC-AMP) to the N6 group of A37. Involved in mitochondrial genome maintenance.</text>
</comment>
<sequence length="541" mass="59476">MQVRRLGPAPRFLYRDLGSAMNAMEPASDPRDQLVTWANFATEGLSRKAPWTAVRPCLTRWTDARRFSSTSKSGKEEGYSALAIETSCDDTSVALVEVRDGSPTLQNGTAANDAPHLSVLFHEKVTANNDEYTGIHPLVALDSHRANLAPLVQRARKRLSLYNSDDTQPSNSSLPLKFVAVTRGPGMRSNLAVGLDTAKGIAVALDKPLIGVHHMQAHALTPRLLTAMTNKAQGGSQLEPAFPFLTVLVSGGHTMLLNSTSLTEHRTLAETQDIAIGDFLDKASRAILPPERLRPPFGKALEEFAFCSQIRKVDETMTENLEIEKGSEYPLSEEVIQPSEPDYSDYSPPSRRQDELESRSTRWGWALTPPLAESKGGDKSSRRMVYSFAGLLTSIERLVKRPDPLFLLRERQDLAREVQRVAFQHLASRILLYLESSSTFTGDTVVVSGGVASNSFLRHVLRSTLDARGYQHIKLCFPPVELCTDNALMIAWAAIEMHRAGYTSSLDIGPIRKWSMDPNAADGGILGPAGWIKSNGDDEEN</sequence>
<feature type="region of interest" description="Disordered" evidence="2">
    <location>
        <begin position="327"/>
        <end position="359"/>
    </location>
</feature>
<feature type="domain" description="Gcp-like" evidence="3">
    <location>
        <begin position="127"/>
        <end position="290"/>
    </location>
</feature>
<keyword evidence="1" id="KW-0012">Acyltransferase</keyword>
<dbReference type="PROSITE" id="PS01016">
    <property type="entry name" value="GLYCOPROTEASE"/>
    <property type="match status" value="1"/>
</dbReference>
<feature type="domain" description="Gcp-like" evidence="3">
    <location>
        <begin position="384"/>
        <end position="492"/>
    </location>
</feature>
<reference evidence="6 7" key="1">
    <citation type="journal article" date="2018" name="BMC Genomics">
        <title>Genomic evidence for intraspecific hybridization in a clonal and extremely halotolerant yeast.</title>
        <authorList>
            <person name="Gostincar C."/>
            <person name="Stajich J.E."/>
            <person name="Zupancic J."/>
            <person name="Zalar P."/>
            <person name="Gunde-Cimerman N."/>
        </authorList>
    </citation>
    <scope>NUCLEOTIDE SEQUENCE [LARGE SCALE GENOMIC DNA]</scope>
    <source>
        <strain evidence="5 7">EXF-6651</strain>
        <strain evidence="4 6">EXF-6669</strain>
    </source>
</reference>
<dbReference type="GO" id="GO:0046872">
    <property type="term" value="F:metal ion binding"/>
    <property type="evidence" value="ECO:0007669"/>
    <property type="project" value="UniProtKB-KW"/>
</dbReference>
<evidence type="ECO:0000313" key="7">
    <source>
        <dbReference type="Proteomes" id="UP000276864"/>
    </source>
</evidence>
<dbReference type="GO" id="GO:0061711">
    <property type="term" value="F:tRNA N(6)-L-threonylcarbamoyladenine synthase activity"/>
    <property type="evidence" value="ECO:0007669"/>
    <property type="project" value="UniProtKB-EC"/>
</dbReference>
<comment type="caution">
    <text evidence="4">The sequence shown here is derived from an EMBL/GenBank/DDBJ whole genome shotgun (WGS) entry which is preliminary data.</text>
</comment>
<keyword evidence="1" id="KW-0479">Metal-binding</keyword>
<dbReference type="OrthoDB" id="10259622at2759"/>
<dbReference type="InterPro" id="IPR043129">
    <property type="entry name" value="ATPase_NBD"/>
</dbReference>
<protein>
    <recommendedName>
        <fullName evidence="3">Gcp-like domain-containing protein</fullName>
    </recommendedName>
</protein>
<dbReference type="InterPro" id="IPR017860">
    <property type="entry name" value="Peptidase_M22_CS"/>
</dbReference>
<dbReference type="EMBL" id="QWIL01002849">
    <property type="protein sequence ID" value="RMX92070.1"/>
    <property type="molecule type" value="Genomic_DNA"/>
</dbReference>
<name>A0A3M6XNR3_HORWE</name>
<dbReference type="SUPFAM" id="SSF53067">
    <property type="entry name" value="Actin-like ATPase domain"/>
    <property type="match status" value="2"/>
</dbReference>
<gene>
    <name evidence="5" type="ORF">D0866_13807</name>
    <name evidence="4" type="ORF">D0867_14720</name>
</gene>
<feature type="compositionally biased region" description="Low complexity" evidence="2">
    <location>
        <begin position="338"/>
        <end position="350"/>
    </location>
</feature>
<keyword evidence="1" id="KW-0819">tRNA processing</keyword>
<organism evidence="4 6">
    <name type="scientific">Hortaea werneckii</name>
    <name type="common">Black yeast</name>
    <name type="synonym">Cladosporium werneckii</name>
    <dbReference type="NCBI Taxonomy" id="91943"/>
    <lineage>
        <taxon>Eukaryota</taxon>
        <taxon>Fungi</taxon>
        <taxon>Dikarya</taxon>
        <taxon>Ascomycota</taxon>
        <taxon>Pezizomycotina</taxon>
        <taxon>Dothideomycetes</taxon>
        <taxon>Dothideomycetidae</taxon>
        <taxon>Mycosphaerellales</taxon>
        <taxon>Teratosphaeriaceae</taxon>
        <taxon>Hortaea</taxon>
    </lineage>
</organism>
<comment type="subcellular location">
    <subcellularLocation>
        <location evidence="1">Mitochondrion</location>
    </subcellularLocation>
</comment>
<dbReference type="Proteomes" id="UP000271337">
    <property type="component" value="Unassembled WGS sequence"/>
</dbReference>
<dbReference type="Gene3D" id="3.30.420.40">
    <property type="match status" value="2"/>
</dbReference>
<dbReference type="HAMAP" id="MF_01445">
    <property type="entry name" value="TsaD"/>
    <property type="match status" value="1"/>
</dbReference>
<proteinExistence type="inferred from homology"/>
<accession>A0A3M6XNR3</accession>
<evidence type="ECO:0000256" key="1">
    <source>
        <dbReference type="HAMAP-Rule" id="MF_03179"/>
    </source>
</evidence>
<dbReference type="PANTHER" id="PTHR11735:SF6">
    <property type="entry name" value="TRNA N6-ADENOSINE THREONYLCARBAMOYLTRANSFERASE, MITOCHONDRIAL"/>
    <property type="match status" value="1"/>
</dbReference>
<comment type="catalytic activity">
    <reaction evidence="1">
        <text>L-threonylcarbamoyladenylate + adenosine(37) in tRNA = N(6)-L-threonylcarbamoyladenosine(37) in tRNA + AMP + H(+)</text>
        <dbReference type="Rhea" id="RHEA:37059"/>
        <dbReference type="Rhea" id="RHEA-COMP:10162"/>
        <dbReference type="Rhea" id="RHEA-COMP:10163"/>
        <dbReference type="ChEBI" id="CHEBI:15378"/>
        <dbReference type="ChEBI" id="CHEBI:73682"/>
        <dbReference type="ChEBI" id="CHEBI:74411"/>
        <dbReference type="ChEBI" id="CHEBI:74418"/>
        <dbReference type="ChEBI" id="CHEBI:456215"/>
        <dbReference type="EC" id="2.3.1.234"/>
    </reaction>
</comment>
<dbReference type="AlphaFoldDB" id="A0A3M6XNR3"/>
<evidence type="ECO:0000313" key="4">
    <source>
        <dbReference type="EMBL" id="RMX92070.1"/>
    </source>
</evidence>
<dbReference type="VEuPathDB" id="FungiDB:BTJ68_14642"/>
<dbReference type="InterPro" id="IPR000905">
    <property type="entry name" value="Gcp-like_dom"/>
</dbReference>
<keyword evidence="1" id="KW-0808">Transferase</keyword>
<dbReference type="Proteomes" id="UP000276864">
    <property type="component" value="Unassembled WGS sequence"/>
</dbReference>
<dbReference type="EMBL" id="QWIM01002311">
    <property type="protein sequence ID" value="RMY15428.1"/>
    <property type="molecule type" value="Genomic_DNA"/>
</dbReference>
<comment type="similarity">
    <text evidence="1">Belongs to the KAE1 / TsaD family.</text>
</comment>
<dbReference type="Pfam" id="PF00814">
    <property type="entry name" value="TsaD"/>
    <property type="match status" value="2"/>
</dbReference>
<comment type="cofactor">
    <cofactor evidence="1">
        <name>a divalent metal cation</name>
        <dbReference type="ChEBI" id="CHEBI:60240"/>
    </cofactor>
    <text evidence="1">Binds 1 divalent metal cation per subunit.</text>
</comment>
<evidence type="ECO:0000313" key="6">
    <source>
        <dbReference type="Proteomes" id="UP000271337"/>
    </source>
</evidence>
<dbReference type="GO" id="GO:0005739">
    <property type="term" value="C:mitochondrion"/>
    <property type="evidence" value="ECO:0007669"/>
    <property type="project" value="UniProtKB-SubCell"/>
</dbReference>